<feature type="transmembrane region" description="Helical" evidence="8">
    <location>
        <begin position="265"/>
        <end position="284"/>
    </location>
</feature>
<feature type="transmembrane region" description="Helical" evidence="8">
    <location>
        <begin position="152"/>
        <end position="170"/>
    </location>
</feature>
<comment type="caution">
    <text evidence="10">The sequence shown here is derived from an EMBL/GenBank/DDBJ whole genome shotgun (WGS) entry which is preliminary data.</text>
</comment>
<reference evidence="10 11" key="1">
    <citation type="journal article" date="2024" name="Chem. Sci.">
        <title>Discovery of megapolipeptins by genome mining of a Burkholderiales bacteria collection.</title>
        <authorList>
            <person name="Paulo B.S."/>
            <person name="Recchia M.J.J."/>
            <person name="Lee S."/>
            <person name="Fergusson C.H."/>
            <person name="Romanowski S.B."/>
            <person name="Hernandez A."/>
            <person name="Krull N."/>
            <person name="Liu D.Y."/>
            <person name="Cavanagh H."/>
            <person name="Bos A."/>
            <person name="Gray C.A."/>
            <person name="Murphy B.T."/>
            <person name="Linington R.G."/>
            <person name="Eustaquio A.S."/>
        </authorList>
    </citation>
    <scope>NUCLEOTIDE SEQUENCE [LARGE SCALE GENOMIC DNA]</scope>
    <source>
        <strain evidence="10 11">RL21-008-BIB-B</strain>
    </source>
</reference>
<feature type="transmembrane region" description="Helical" evidence="8">
    <location>
        <begin position="182"/>
        <end position="201"/>
    </location>
</feature>
<keyword evidence="7 8" id="KW-0472">Membrane</keyword>
<evidence type="ECO:0000259" key="9">
    <source>
        <dbReference type="PROSITE" id="PS50850"/>
    </source>
</evidence>
<evidence type="ECO:0000256" key="3">
    <source>
        <dbReference type="ARBA" id="ARBA00022448"/>
    </source>
</evidence>
<feature type="transmembrane region" description="Helical" evidence="8">
    <location>
        <begin position="388"/>
        <end position="408"/>
    </location>
</feature>
<feature type="transmembrane region" description="Helical" evidence="8">
    <location>
        <begin position="326"/>
        <end position="352"/>
    </location>
</feature>
<feature type="transmembrane region" description="Helical" evidence="8">
    <location>
        <begin position="119"/>
        <end position="140"/>
    </location>
</feature>
<comment type="subcellular location">
    <subcellularLocation>
        <location evidence="8">Cell inner membrane</location>
        <topology evidence="8">Multi-pass membrane protein</topology>
    </subcellularLocation>
    <subcellularLocation>
        <location evidence="1">Cell membrane</location>
        <topology evidence="1">Multi-pass membrane protein</topology>
    </subcellularLocation>
</comment>
<evidence type="ECO:0000313" key="10">
    <source>
        <dbReference type="EMBL" id="MFL9880234.1"/>
    </source>
</evidence>
<dbReference type="NCBIfam" id="TIGR00710">
    <property type="entry name" value="efflux_Bcr_CflA"/>
    <property type="match status" value="1"/>
</dbReference>
<dbReference type="InterPro" id="IPR004812">
    <property type="entry name" value="Efflux_drug-R_Bcr/CmlA"/>
</dbReference>
<evidence type="ECO:0000256" key="5">
    <source>
        <dbReference type="ARBA" id="ARBA00022692"/>
    </source>
</evidence>
<keyword evidence="8" id="KW-0997">Cell inner membrane</keyword>
<dbReference type="Pfam" id="PF07690">
    <property type="entry name" value="MFS_1"/>
    <property type="match status" value="1"/>
</dbReference>
<evidence type="ECO:0000256" key="8">
    <source>
        <dbReference type="RuleBase" id="RU365088"/>
    </source>
</evidence>
<sequence length="413" mass="43198">MSLNQPAVSVTVPATALQQETASHSWHILAILSALMAFASISTDLYLPALPAMEVALHADAGKLEWTLSGYLIGFSLGQLVWGPVSDRYGRRLPVALGLVLFIIGSAGCAMSTTADMIIGWRAVQAIGACASVVLARAMVRDLYSGHRAAQMMSTLMTVTAIAPLVGPALGGQILQVSSWRAIFWTLVGVGALTLVALSRLPETLPVSRRSQEPLRRAIMRYGEFLQHRRVLGYAGAGGFFYGGIYAYLAGTPFAYITYHHVSPQFYGVLFGGGIIGIMATNMLNSRLVHRIGGDHLLRGGTAVTALSGLWLALDATTGWGGLAGLVVPLFLFVGVTGFIVANSIAGALACFPERAGSVSALVGAIQYGTGILGSALVGAFANGTPAPMGWVIAVMGVGSYLCARFLVPPTTD</sequence>
<gene>
    <name evidence="10" type="ORF">PQR63_17670</name>
</gene>
<proteinExistence type="inferred from homology"/>
<evidence type="ECO:0000256" key="4">
    <source>
        <dbReference type="ARBA" id="ARBA00022475"/>
    </source>
</evidence>
<dbReference type="EMBL" id="JAQQFR010000011">
    <property type="protein sequence ID" value="MFL9880234.1"/>
    <property type="molecule type" value="Genomic_DNA"/>
</dbReference>
<feature type="transmembrane region" description="Helical" evidence="8">
    <location>
        <begin position="359"/>
        <end position="382"/>
    </location>
</feature>
<dbReference type="PANTHER" id="PTHR23502:SF132">
    <property type="entry name" value="POLYAMINE TRANSPORTER 2-RELATED"/>
    <property type="match status" value="1"/>
</dbReference>
<keyword evidence="3 8" id="KW-0813">Transport</keyword>
<dbReference type="RefSeq" id="WP_408169288.1">
    <property type="nucleotide sequence ID" value="NZ_JAQQFR010000011.1"/>
</dbReference>
<evidence type="ECO:0000256" key="1">
    <source>
        <dbReference type="ARBA" id="ARBA00004651"/>
    </source>
</evidence>
<evidence type="ECO:0000313" key="11">
    <source>
        <dbReference type="Proteomes" id="UP001629214"/>
    </source>
</evidence>
<organism evidence="10 11">
    <name type="scientific">Herbaspirillum rhizosphaerae</name>
    <dbReference type="NCBI Taxonomy" id="346179"/>
    <lineage>
        <taxon>Bacteria</taxon>
        <taxon>Pseudomonadati</taxon>
        <taxon>Pseudomonadota</taxon>
        <taxon>Betaproteobacteria</taxon>
        <taxon>Burkholderiales</taxon>
        <taxon>Oxalobacteraceae</taxon>
        <taxon>Herbaspirillum</taxon>
    </lineage>
</organism>
<dbReference type="PROSITE" id="PS50850">
    <property type="entry name" value="MFS"/>
    <property type="match status" value="1"/>
</dbReference>
<evidence type="ECO:0000256" key="7">
    <source>
        <dbReference type="ARBA" id="ARBA00023136"/>
    </source>
</evidence>
<keyword evidence="11" id="KW-1185">Reference proteome</keyword>
<feature type="transmembrane region" description="Helical" evidence="8">
    <location>
        <begin position="231"/>
        <end position="259"/>
    </location>
</feature>
<dbReference type="Gene3D" id="1.20.1720.10">
    <property type="entry name" value="Multidrug resistance protein D"/>
    <property type="match status" value="1"/>
</dbReference>
<feature type="transmembrane region" description="Helical" evidence="8">
    <location>
        <begin position="95"/>
        <end position="113"/>
    </location>
</feature>
<keyword evidence="6 8" id="KW-1133">Transmembrane helix</keyword>
<feature type="domain" description="Major facilitator superfamily (MFS) profile" evidence="9">
    <location>
        <begin position="28"/>
        <end position="412"/>
    </location>
</feature>
<keyword evidence="5 8" id="KW-0812">Transmembrane</keyword>
<keyword evidence="4" id="KW-1003">Cell membrane</keyword>
<dbReference type="InterPro" id="IPR036259">
    <property type="entry name" value="MFS_trans_sf"/>
</dbReference>
<dbReference type="InterPro" id="IPR020846">
    <property type="entry name" value="MFS_dom"/>
</dbReference>
<dbReference type="Proteomes" id="UP001629214">
    <property type="component" value="Unassembled WGS sequence"/>
</dbReference>
<name>A0ABW8ZAQ3_9BURK</name>
<feature type="transmembrane region" description="Helical" evidence="8">
    <location>
        <begin position="296"/>
        <end position="314"/>
    </location>
</feature>
<evidence type="ECO:0000256" key="6">
    <source>
        <dbReference type="ARBA" id="ARBA00022989"/>
    </source>
</evidence>
<dbReference type="PANTHER" id="PTHR23502">
    <property type="entry name" value="MAJOR FACILITATOR SUPERFAMILY"/>
    <property type="match status" value="1"/>
</dbReference>
<protein>
    <recommendedName>
        <fullName evidence="8">Bcr/CflA family efflux transporter</fullName>
    </recommendedName>
</protein>
<feature type="transmembrane region" description="Helical" evidence="8">
    <location>
        <begin position="26"/>
        <end position="46"/>
    </location>
</feature>
<dbReference type="SUPFAM" id="SSF103473">
    <property type="entry name" value="MFS general substrate transporter"/>
    <property type="match status" value="1"/>
</dbReference>
<dbReference type="InterPro" id="IPR011701">
    <property type="entry name" value="MFS"/>
</dbReference>
<dbReference type="CDD" id="cd17320">
    <property type="entry name" value="MFS_MdfA_MDR_like"/>
    <property type="match status" value="1"/>
</dbReference>
<comment type="similarity">
    <text evidence="2 8">Belongs to the major facilitator superfamily. Bcr/CmlA family.</text>
</comment>
<accession>A0ABW8ZAQ3</accession>
<evidence type="ECO:0000256" key="2">
    <source>
        <dbReference type="ARBA" id="ARBA00006236"/>
    </source>
</evidence>
<feature type="transmembrane region" description="Helical" evidence="8">
    <location>
        <begin position="66"/>
        <end position="83"/>
    </location>
</feature>